<evidence type="ECO:0000256" key="1">
    <source>
        <dbReference type="SAM" id="Phobius"/>
    </source>
</evidence>
<keyword evidence="1" id="KW-0812">Transmembrane</keyword>
<dbReference type="AlphaFoldDB" id="A0A3L8Q697"/>
<keyword evidence="1" id="KW-0472">Membrane</keyword>
<comment type="caution">
    <text evidence="2">The sequence shown here is derived from an EMBL/GenBank/DDBJ whole genome shotgun (WGS) entry which is preliminary data.</text>
</comment>
<keyword evidence="1" id="KW-1133">Transmembrane helix</keyword>
<protein>
    <submittedName>
        <fullName evidence="2">Uncharacterized protein</fullName>
    </submittedName>
</protein>
<dbReference type="EMBL" id="QUSF01005137">
    <property type="protein sequence ID" value="RLV62825.1"/>
    <property type="molecule type" value="Genomic_DNA"/>
</dbReference>
<feature type="transmembrane region" description="Helical" evidence="1">
    <location>
        <begin position="189"/>
        <end position="209"/>
    </location>
</feature>
<proteinExistence type="predicted"/>
<feature type="transmembrane region" description="Helical" evidence="1">
    <location>
        <begin position="145"/>
        <end position="168"/>
    </location>
</feature>
<evidence type="ECO:0000313" key="3">
    <source>
        <dbReference type="Proteomes" id="UP000276834"/>
    </source>
</evidence>
<feature type="transmembrane region" description="Helical" evidence="1">
    <location>
        <begin position="251"/>
        <end position="275"/>
    </location>
</feature>
<sequence length="329" mass="36124">MCPKVPGFGAFWGVLGAPCMRFWARLGFGGWGILGGFWRALHALLGERALHAVLGEVGPWVLGDFGGFLGGFWWGFLDFGVFLDFAGFWGKFDGFCAPCTRFWVRSGFGFWGILGGFGWILGGFWRALHALLGDVGPWGFGDFGAFLGFFCSNFRGIFWILGFFWIWMDFGVNLGGFARPACTSGRGRALGFGGFWGVFGWILCALHALLGEVGLWGLGDFGWILGGFWVDFGWIFWILGFRALHALLGDVGLWGLGDFGGFWVVFGWILGGFWWDFRTLHALLGEVGLWGLGDFGGFLVDFARPACASGRGRPLGFGGFWGIFGVFLQ</sequence>
<evidence type="ECO:0000313" key="2">
    <source>
        <dbReference type="EMBL" id="RLV62825.1"/>
    </source>
</evidence>
<organism evidence="2 3">
    <name type="scientific">Chloebia gouldiae</name>
    <name type="common">Gouldian finch</name>
    <name type="synonym">Erythrura gouldiae</name>
    <dbReference type="NCBI Taxonomy" id="44316"/>
    <lineage>
        <taxon>Eukaryota</taxon>
        <taxon>Metazoa</taxon>
        <taxon>Chordata</taxon>
        <taxon>Craniata</taxon>
        <taxon>Vertebrata</taxon>
        <taxon>Euteleostomi</taxon>
        <taxon>Archelosauria</taxon>
        <taxon>Archosauria</taxon>
        <taxon>Dinosauria</taxon>
        <taxon>Saurischia</taxon>
        <taxon>Theropoda</taxon>
        <taxon>Coelurosauria</taxon>
        <taxon>Aves</taxon>
        <taxon>Neognathae</taxon>
        <taxon>Neoaves</taxon>
        <taxon>Telluraves</taxon>
        <taxon>Australaves</taxon>
        <taxon>Passeriformes</taxon>
        <taxon>Passeroidea</taxon>
        <taxon>Passeridae</taxon>
        <taxon>Chloebia</taxon>
    </lineage>
</organism>
<feature type="transmembrane region" description="Helical" evidence="1">
    <location>
        <begin position="102"/>
        <end position="125"/>
    </location>
</feature>
<accession>A0A3L8Q697</accession>
<name>A0A3L8Q697_CHLGU</name>
<reference evidence="2 3" key="1">
    <citation type="journal article" date="2018" name="Proc. R. Soc. B">
        <title>A non-coding region near Follistatin controls head colour polymorphism in the Gouldian finch.</title>
        <authorList>
            <person name="Toomey M.B."/>
            <person name="Marques C.I."/>
            <person name="Andrade P."/>
            <person name="Araujo P.M."/>
            <person name="Sabatino S."/>
            <person name="Gazda M.A."/>
            <person name="Afonso S."/>
            <person name="Lopes R.J."/>
            <person name="Corbo J.C."/>
            <person name="Carneiro M."/>
        </authorList>
    </citation>
    <scope>NUCLEOTIDE SEQUENCE [LARGE SCALE GENOMIC DNA]</scope>
    <source>
        <strain evidence="2">Red01</strain>
        <tissue evidence="2">Muscle</tissue>
    </source>
</reference>
<dbReference type="Proteomes" id="UP000276834">
    <property type="component" value="Unassembled WGS sequence"/>
</dbReference>
<feature type="transmembrane region" description="Helical" evidence="1">
    <location>
        <begin position="65"/>
        <end position="90"/>
    </location>
</feature>
<feature type="transmembrane region" description="Helical" evidence="1">
    <location>
        <begin position="221"/>
        <end position="239"/>
    </location>
</feature>
<keyword evidence="3" id="KW-1185">Reference proteome</keyword>
<gene>
    <name evidence="2" type="ORF">DV515_00018905</name>
</gene>